<proteinExistence type="predicted"/>
<accession>A0A238JA82</accession>
<gene>
    <name evidence="1" type="ORF">TRP8649_01408</name>
</gene>
<dbReference type="RefSeq" id="WP_099243468.1">
    <property type="nucleotide sequence ID" value="NZ_FXXP01000001.1"/>
</dbReference>
<reference evidence="2" key="1">
    <citation type="submission" date="2017-05" db="EMBL/GenBank/DDBJ databases">
        <authorList>
            <person name="Rodrigo-Torres L."/>
            <person name="Arahal R. D."/>
            <person name="Lucena T."/>
        </authorList>
    </citation>
    <scope>NUCLEOTIDE SEQUENCE [LARGE SCALE GENOMIC DNA]</scope>
    <source>
        <strain evidence="2">CECT 8649</strain>
    </source>
</reference>
<protein>
    <submittedName>
        <fullName evidence="1">Phage late control gene D protein (GPD)</fullName>
    </submittedName>
</protein>
<dbReference type="AlphaFoldDB" id="A0A238JA82"/>
<dbReference type="SUPFAM" id="SSF69279">
    <property type="entry name" value="Phage tail proteins"/>
    <property type="match status" value="1"/>
</dbReference>
<evidence type="ECO:0000313" key="2">
    <source>
        <dbReference type="Proteomes" id="UP000225972"/>
    </source>
</evidence>
<dbReference type="Proteomes" id="UP000225972">
    <property type="component" value="Unassembled WGS sequence"/>
</dbReference>
<sequence>MGLSDFRPFARVTIDGVPLSSFAFSHLTSIRVTDVAGFVSDTAEIVFANASPIGPFAMPEPGAEIEIALGYLGNFKSMGLYVVDDVFEGGPPRSIRVVCRAKAQGETKSGKAPIHQQKSCSWDESLTLNDIVTTIAGENGLEPGVTEAAAKLKPGHIDQIDESDMSVLTRIAAAYDLVAKPTGGVLFVGRKGDAIKASGEPMPVLSLREADVTRWGMGRSLGEATGTVIATYRDLDQGKDIEVKVGEGEPVRRLRHRFGSQAEAQAVAQVEARRAGRSMETLSIEMPGNPSLVAESKIIPLDFSAAASGQWVVETASHELSEAGYSTTAQAKRIA</sequence>
<name>A0A238JA82_9RHOB</name>
<organism evidence="1 2">
    <name type="scientific">Pelagimonas phthalicica</name>
    <dbReference type="NCBI Taxonomy" id="1037362"/>
    <lineage>
        <taxon>Bacteria</taxon>
        <taxon>Pseudomonadati</taxon>
        <taxon>Pseudomonadota</taxon>
        <taxon>Alphaproteobacteria</taxon>
        <taxon>Rhodobacterales</taxon>
        <taxon>Roseobacteraceae</taxon>
        <taxon>Pelagimonas</taxon>
    </lineage>
</organism>
<dbReference type="OrthoDB" id="4070623at2"/>
<keyword evidence="2" id="KW-1185">Reference proteome</keyword>
<dbReference type="EMBL" id="FXXP01000001">
    <property type="protein sequence ID" value="SMX27305.1"/>
    <property type="molecule type" value="Genomic_DNA"/>
</dbReference>
<dbReference type="Pfam" id="PF05954">
    <property type="entry name" value="Phage_GPD"/>
    <property type="match status" value="1"/>
</dbReference>
<evidence type="ECO:0000313" key="1">
    <source>
        <dbReference type="EMBL" id="SMX27305.1"/>
    </source>
</evidence>